<gene>
    <name evidence="1" type="primary">g8897</name>
    <name evidence="1" type="ORF">VP750_LOCUS7988</name>
</gene>
<proteinExistence type="predicted"/>
<evidence type="ECO:0000313" key="1">
    <source>
        <dbReference type="EMBL" id="CAL5226082.1"/>
    </source>
</evidence>
<reference evidence="1 2" key="1">
    <citation type="submission" date="2024-06" db="EMBL/GenBank/DDBJ databases">
        <authorList>
            <person name="Kraege A."/>
            <person name="Thomma B."/>
        </authorList>
    </citation>
    <scope>NUCLEOTIDE SEQUENCE [LARGE SCALE GENOMIC DNA]</scope>
</reference>
<organism evidence="1 2">
    <name type="scientific">Coccomyxa viridis</name>
    <dbReference type="NCBI Taxonomy" id="1274662"/>
    <lineage>
        <taxon>Eukaryota</taxon>
        <taxon>Viridiplantae</taxon>
        <taxon>Chlorophyta</taxon>
        <taxon>core chlorophytes</taxon>
        <taxon>Trebouxiophyceae</taxon>
        <taxon>Trebouxiophyceae incertae sedis</taxon>
        <taxon>Coccomyxaceae</taxon>
        <taxon>Coccomyxa</taxon>
    </lineage>
</organism>
<sequence length="332" mass="38030">MDVQSKKSKEAWEMVTPVGCASMEKGDMVCLCASHMNTLGRWERFMQMLTSWKEQTVEVPLIVSMSFEESVEDVISLPELEGLTIIRQKRKMSQFEHYKALAELDWGDGTWVMFTDDDDLWHQARAEAYVTMVQECKRRGWRPAYVVSKTIVATEEDDPPGLETAEDVTVLFERGVISQEAFDKKDVGRMESGNYVEYGVSIQTLRGFLQGVHRELLEHKFCDLAFTRYLREGHGLPMCRLQPEGIPWLYFYRRDPGIGQVCVSLRSEAYSRGLQNNVELMCARTGGFSIERFEKERKGAGGTGSMPAVLYKRVWRHARGAKPLMQVPKLVM</sequence>
<accession>A0ABP1G456</accession>
<comment type="caution">
    <text evidence="1">The sequence shown here is derived from an EMBL/GenBank/DDBJ whole genome shotgun (WGS) entry which is preliminary data.</text>
</comment>
<evidence type="ECO:0000313" key="2">
    <source>
        <dbReference type="Proteomes" id="UP001497392"/>
    </source>
</evidence>
<name>A0ABP1G456_9CHLO</name>
<protein>
    <submittedName>
        <fullName evidence="1">G8897 protein</fullName>
    </submittedName>
</protein>
<dbReference type="EMBL" id="CAXHTA020000015">
    <property type="protein sequence ID" value="CAL5226082.1"/>
    <property type="molecule type" value="Genomic_DNA"/>
</dbReference>
<keyword evidence="2" id="KW-1185">Reference proteome</keyword>
<dbReference type="Proteomes" id="UP001497392">
    <property type="component" value="Unassembled WGS sequence"/>
</dbReference>